<dbReference type="Pfam" id="PF00589">
    <property type="entry name" value="Phage_integrase"/>
    <property type="match status" value="1"/>
</dbReference>
<accession>A0ABW1DKW8</accession>
<feature type="domain" description="Tyr recombinase" evidence="2">
    <location>
        <begin position="371"/>
        <end position="594"/>
    </location>
</feature>
<evidence type="ECO:0000313" key="3">
    <source>
        <dbReference type="EMBL" id="MFC5849275.1"/>
    </source>
</evidence>
<sequence>MQEAPGDTWQERWDAHHQHADAWKMFVEQFPPQRRGKDSRGALCNALTSLFCLRLLRPTYGWFIANPKLQLINALRRGPEKDDLERFLHVAKAHGMGHSSAESALAKLVRIMLCTGKRMPELQVQDFYDYRAFLTTFPRNPTTALGVYAAQNILHALGILSEPAPDLHVRPGRRSVNELVTSCGIKNKQIQCIFIRYFQERELHLDYHSLVNAVKSLCNLYWVDLERHHPGIASLHLPRGTAQEWKKRVRLNADGTKRMNVHSVFHTVRAFYLDLAQWASEHPEEWGALVFPPPVTSADLREFRHFKHKRRQKMQDRTRQLVPLMPQLLRSVREHWTLRQQLLSHAQECVAGEIFETAGRTWQRVTRYSDRRNIQFGLDIIWVREVGVTPGTPFNCQQEEEDAFWTWAILEVGRHTGLRREEILELTRRGIDTFTTSDGQQVLTLTIAPSKTDQERCLPIAPDLAHVLATIIRRVQGNLAKFPVVERYDPNEKVMGEPLTYLFQRTRSTRRWVLSDEALPHLLRKASRRAGLKFADGEPATITSHDLRRMYATEAVHHGLPLHILAKLMGHADLETTRGYAALYDEDVLRQHRAYLARRRALRPPEEYREPTDEEWAAFETHFRRRKMALGDCFRPYQTPCPHEHACVRCPALKMDPAQLPRLIQIEHDTQFKLLEAREHGWAGEVVELETTLQGILEKKIQIQPTHIINTE</sequence>
<comment type="caution">
    <text evidence="3">The sequence shown here is derived from an EMBL/GenBank/DDBJ whole genome shotgun (WGS) entry which is preliminary data.</text>
</comment>
<proteinExistence type="predicted"/>
<reference evidence="4" key="1">
    <citation type="journal article" date="2019" name="Int. J. Syst. Evol. Microbiol.">
        <title>The Global Catalogue of Microorganisms (GCM) 10K type strain sequencing project: providing services to taxonomists for standard genome sequencing and annotation.</title>
        <authorList>
            <consortium name="The Broad Institute Genomics Platform"/>
            <consortium name="The Broad Institute Genome Sequencing Center for Infectious Disease"/>
            <person name="Wu L."/>
            <person name="Ma J."/>
        </authorList>
    </citation>
    <scope>NUCLEOTIDE SEQUENCE [LARGE SCALE GENOMIC DNA]</scope>
    <source>
        <strain evidence="4">CGMCC 1.15053</strain>
    </source>
</reference>
<dbReference type="CDD" id="cd00397">
    <property type="entry name" value="DNA_BRE_C"/>
    <property type="match status" value="1"/>
</dbReference>
<dbReference type="EMBL" id="JBHSOH010000017">
    <property type="protein sequence ID" value="MFC5849275.1"/>
    <property type="molecule type" value="Genomic_DNA"/>
</dbReference>
<evidence type="ECO:0000313" key="4">
    <source>
        <dbReference type="Proteomes" id="UP001595979"/>
    </source>
</evidence>
<dbReference type="PANTHER" id="PTHR30349:SF64">
    <property type="entry name" value="PROPHAGE INTEGRASE INTD-RELATED"/>
    <property type="match status" value="1"/>
</dbReference>
<name>A0ABW1DKW8_9DEIO</name>
<dbReference type="InterPro" id="IPR050090">
    <property type="entry name" value="Tyrosine_recombinase_XerCD"/>
</dbReference>
<dbReference type="InterPro" id="IPR013762">
    <property type="entry name" value="Integrase-like_cat_sf"/>
</dbReference>
<dbReference type="Gene3D" id="1.10.443.10">
    <property type="entry name" value="Intergrase catalytic core"/>
    <property type="match status" value="1"/>
</dbReference>
<organism evidence="3 4">
    <name type="scientific">Deinococcus petrolearius</name>
    <dbReference type="NCBI Taxonomy" id="1751295"/>
    <lineage>
        <taxon>Bacteria</taxon>
        <taxon>Thermotogati</taxon>
        <taxon>Deinococcota</taxon>
        <taxon>Deinococci</taxon>
        <taxon>Deinococcales</taxon>
        <taxon>Deinococcaceae</taxon>
        <taxon>Deinococcus</taxon>
    </lineage>
</organism>
<gene>
    <name evidence="3" type="ORF">ACFPQ6_13250</name>
</gene>
<evidence type="ECO:0000256" key="1">
    <source>
        <dbReference type="ARBA" id="ARBA00023172"/>
    </source>
</evidence>
<dbReference type="SUPFAM" id="SSF56349">
    <property type="entry name" value="DNA breaking-rejoining enzymes"/>
    <property type="match status" value="1"/>
</dbReference>
<dbReference type="InterPro" id="IPR011010">
    <property type="entry name" value="DNA_brk_join_enz"/>
</dbReference>
<dbReference type="Proteomes" id="UP001595979">
    <property type="component" value="Unassembled WGS sequence"/>
</dbReference>
<keyword evidence="1" id="KW-0233">DNA recombination</keyword>
<evidence type="ECO:0000259" key="2">
    <source>
        <dbReference type="PROSITE" id="PS51898"/>
    </source>
</evidence>
<dbReference type="PANTHER" id="PTHR30349">
    <property type="entry name" value="PHAGE INTEGRASE-RELATED"/>
    <property type="match status" value="1"/>
</dbReference>
<keyword evidence="4" id="KW-1185">Reference proteome</keyword>
<dbReference type="PROSITE" id="PS51898">
    <property type="entry name" value="TYR_RECOMBINASE"/>
    <property type="match status" value="1"/>
</dbReference>
<protein>
    <submittedName>
        <fullName evidence="3">Tyrosine-type recombinase/integrase</fullName>
    </submittedName>
</protein>
<dbReference type="RefSeq" id="WP_380050280.1">
    <property type="nucleotide sequence ID" value="NZ_JBHSOH010000017.1"/>
</dbReference>
<dbReference type="InterPro" id="IPR002104">
    <property type="entry name" value="Integrase_catalytic"/>
</dbReference>